<name>A0ABD3T6T6_SINWO</name>
<keyword evidence="2" id="KW-1185">Reference proteome</keyword>
<dbReference type="Proteomes" id="UP001634394">
    <property type="component" value="Unassembled WGS sequence"/>
</dbReference>
<evidence type="ECO:0000313" key="2">
    <source>
        <dbReference type="Proteomes" id="UP001634394"/>
    </source>
</evidence>
<dbReference type="AlphaFoldDB" id="A0ABD3T6T6"/>
<sequence>MSKPEYSTGLGTNLAARGPRNMVPVHNYLSGDGKSHVYKGPGYYVPSERRWISYDTVRALPRETRRDAILFESEDEWRAWQGKRDTPNSSSGLSMSGYPRDFTGVPVPTLLPYKKFGFNRLWNGAGYFVPSTNRWFRDQDSPGIPNESMLFYNEEDWMKYKYMQETPDCPKR</sequence>
<organism evidence="1 2">
    <name type="scientific">Sinanodonta woodiana</name>
    <name type="common">Chinese pond mussel</name>
    <name type="synonym">Anodonta woodiana</name>
    <dbReference type="NCBI Taxonomy" id="1069815"/>
    <lineage>
        <taxon>Eukaryota</taxon>
        <taxon>Metazoa</taxon>
        <taxon>Spiralia</taxon>
        <taxon>Lophotrochozoa</taxon>
        <taxon>Mollusca</taxon>
        <taxon>Bivalvia</taxon>
        <taxon>Autobranchia</taxon>
        <taxon>Heteroconchia</taxon>
        <taxon>Palaeoheterodonta</taxon>
        <taxon>Unionida</taxon>
        <taxon>Unionoidea</taxon>
        <taxon>Unionidae</taxon>
        <taxon>Unioninae</taxon>
        <taxon>Sinanodonta</taxon>
    </lineage>
</organism>
<proteinExistence type="predicted"/>
<protein>
    <submittedName>
        <fullName evidence="1">Uncharacterized protein</fullName>
    </submittedName>
</protein>
<gene>
    <name evidence="1" type="ORF">ACJMK2_024254</name>
</gene>
<evidence type="ECO:0000313" key="1">
    <source>
        <dbReference type="EMBL" id="KAL3832624.1"/>
    </source>
</evidence>
<comment type="caution">
    <text evidence="1">The sequence shown here is derived from an EMBL/GenBank/DDBJ whole genome shotgun (WGS) entry which is preliminary data.</text>
</comment>
<reference evidence="1 2" key="1">
    <citation type="submission" date="2024-11" db="EMBL/GenBank/DDBJ databases">
        <title>Chromosome-level genome assembly of the freshwater bivalve Anodonta woodiana.</title>
        <authorList>
            <person name="Chen X."/>
        </authorList>
    </citation>
    <scope>NUCLEOTIDE SEQUENCE [LARGE SCALE GENOMIC DNA]</scope>
    <source>
        <strain evidence="1">MN2024</strain>
        <tissue evidence="1">Gills</tissue>
    </source>
</reference>
<accession>A0ABD3T6T6</accession>
<dbReference type="EMBL" id="JBJQND010000019">
    <property type="protein sequence ID" value="KAL3832624.1"/>
    <property type="molecule type" value="Genomic_DNA"/>
</dbReference>